<keyword evidence="7" id="KW-1185">Reference proteome</keyword>
<evidence type="ECO:0000313" key="7">
    <source>
        <dbReference type="Proteomes" id="UP001412067"/>
    </source>
</evidence>
<feature type="region of interest" description="Disordered" evidence="4">
    <location>
        <begin position="33"/>
        <end position="119"/>
    </location>
</feature>
<feature type="region of interest" description="Disordered" evidence="4">
    <location>
        <begin position="1103"/>
        <end position="1128"/>
    </location>
</feature>
<dbReference type="Gene3D" id="1.25.40.180">
    <property type="match status" value="2"/>
</dbReference>
<dbReference type="Pfam" id="PF02854">
    <property type="entry name" value="MIF4G"/>
    <property type="match status" value="1"/>
</dbReference>
<dbReference type="GO" id="GO:0003743">
    <property type="term" value="F:translation initiation factor activity"/>
    <property type="evidence" value="ECO:0007669"/>
    <property type="project" value="UniProtKB-KW"/>
</dbReference>
<comment type="caution">
    <text evidence="6">The sequence shown here is derived from an EMBL/GenBank/DDBJ whole genome shotgun (WGS) entry which is preliminary data.</text>
</comment>
<feature type="region of interest" description="Disordered" evidence="4">
    <location>
        <begin position="193"/>
        <end position="216"/>
    </location>
</feature>
<accession>A0ABR2LQ01</accession>
<keyword evidence="3" id="KW-0648">Protein biosynthesis</keyword>
<feature type="region of interest" description="Disordered" evidence="4">
    <location>
        <begin position="873"/>
        <end position="892"/>
    </location>
</feature>
<feature type="compositionally biased region" description="Polar residues" evidence="4">
    <location>
        <begin position="107"/>
        <end position="119"/>
    </location>
</feature>
<dbReference type="SMART" id="SM00543">
    <property type="entry name" value="MIF4G"/>
    <property type="match status" value="1"/>
</dbReference>
<feature type="compositionally biased region" description="Basic and acidic residues" evidence="4">
    <location>
        <begin position="1311"/>
        <end position="1327"/>
    </location>
</feature>
<dbReference type="SUPFAM" id="SSF48371">
    <property type="entry name" value="ARM repeat"/>
    <property type="match status" value="2"/>
</dbReference>
<feature type="region of interest" description="Disordered" evidence="4">
    <location>
        <begin position="937"/>
        <end position="987"/>
    </location>
</feature>
<feature type="compositionally biased region" description="Polar residues" evidence="4">
    <location>
        <begin position="577"/>
        <end position="595"/>
    </location>
</feature>
<feature type="compositionally biased region" description="Acidic residues" evidence="4">
    <location>
        <begin position="1112"/>
        <end position="1126"/>
    </location>
</feature>
<evidence type="ECO:0000256" key="1">
    <source>
        <dbReference type="ARBA" id="ARBA00005775"/>
    </source>
</evidence>
<feature type="compositionally biased region" description="Polar residues" evidence="4">
    <location>
        <begin position="1440"/>
        <end position="1458"/>
    </location>
</feature>
<reference evidence="6 7" key="1">
    <citation type="journal article" date="2022" name="Nat. Plants">
        <title>Genomes of leafy and leafless Platanthera orchids illuminate the evolution of mycoheterotrophy.</title>
        <authorList>
            <person name="Li M.H."/>
            <person name="Liu K.W."/>
            <person name="Li Z."/>
            <person name="Lu H.C."/>
            <person name="Ye Q.L."/>
            <person name="Zhang D."/>
            <person name="Wang J.Y."/>
            <person name="Li Y.F."/>
            <person name="Zhong Z.M."/>
            <person name="Liu X."/>
            <person name="Yu X."/>
            <person name="Liu D.K."/>
            <person name="Tu X.D."/>
            <person name="Liu B."/>
            <person name="Hao Y."/>
            <person name="Liao X.Y."/>
            <person name="Jiang Y.T."/>
            <person name="Sun W.H."/>
            <person name="Chen J."/>
            <person name="Chen Y.Q."/>
            <person name="Ai Y."/>
            <person name="Zhai J.W."/>
            <person name="Wu S.S."/>
            <person name="Zhou Z."/>
            <person name="Hsiao Y.Y."/>
            <person name="Wu W.L."/>
            <person name="Chen Y.Y."/>
            <person name="Lin Y.F."/>
            <person name="Hsu J.L."/>
            <person name="Li C.Y."/>
            <person name="Wang Z.W."/>
            <person name="Zhao X."/>
            <person name="Zhong W.Y."/>
            <person name="Ma X.K."/>
            <person name="Ma L."/>
            <person name="Huang J."/>
            <person name="Chen G.Z."/>
            <person name="Huang M.Z."/>
            <person name="Huang L."/>
            <person name="Peng D.H."/>
            <person name="Luo Y.B."/>
            <person name="Zou S.Q."/>
            <person name="Chen S.P."/>
            <person name="Lan S."/>
            <person name="Tsai W.C."/>
            <person name="Van de Peer Y."/>
            <person name="Liu Z.J."/>
        </authorList>
    </citation>
    <scope>NUCLEOTIDE SEQUENCE [LARGE SCALE GENOMIC DNA]</scope>
    <source>
        <strain evidence="6">Lor288</strain>
    </source>
</reference>
<feature type="compositionally biased region" description="Low complexity" evidence="4">
    <location>
        <begin position="75"/>
        <end position="106"/>
    </location>
</feature>
<organism evidence="6 7">
    <name type="scientific">Platanthera guangdongensis</name>
    <dbReference type="NCBI Taxonomy" id="2320717"/>
    <lineage>
        <taxon>Eukaryota</taxon>
        <taxon>Viridiplantae</taxon>
        <taxon>Streptophyta</taxon>
        <taxon>Embryophyta</taxon>
        <taxon>Tracheophyta</taxon>
        <taxon>Spermatophyta</taxon>
        <taxon>Magnoliopsida</taxon>
        <taxon>Liliopsida</taxon>
        <taxon>Asparagales</taxon>
        <taxon>Orchidaceae</taxon>
        <taxon>Orchidoideae</taxon>
        <taxon>Orchideae</taxon>
        <taxon>Orchidinae</taxon>
        <taxon>Platanthera</taxon>
    </lineage>
</organism>
<protein>
    <submittedName>
        <fullName evidence="6">Eukaryotic translation initiation factor 4G</fullName>
    </submittedName>
</protein>
<evidence type="ECO:0000259" key="5">
    <source>
        <dbReference type="SMART" id="SM00543"/>
    </source>
</evidence>
<feature type="compositionally biased region" description="Basic and acidic residues" evidence="4">
    <location>
        <begin position="879"/>
        <end position="892"/>
    </location>
</feature>
<feature type="compositionally biased region" description="Polar residues" evidence="4">
    <location>
        <begin position="1284"/>
        <end position="1297"/>
    </location>
</feature>
<sequence length="1591" mass="172961">MSSFPNLSVVFCYADREEEVSFGFMSQIQSRTEKIVGHRRKPGRTGSVAPGRVSSGGGEAAGGGGGVAAPPPAFPSAAVPRPSRASNGLPNNQSSKNSGSQQGGQSRMNPSKSNSNSDTAALNGVCNTLSSQGGECAPFLQFGTINPAMVKGMQVPARTCSAPPNLDEQKTLLCELVRQDSLKAAPALATLSASKPLPPHPVPQQKQQTKQVGVSQAEIREAHSSAHAKRDTILAPMSTAPTTILARTSVLPVGGIPMHHLPFQQPLVPVQFSGPNIPMQPHAIVPASFPMALPSVNVSQVPPSMFVPSSIQSHPMLPQAIMHHGQNLAFAPPLGHQFSPHLNNMVHSITPQFPQQQQPEKLIPQRRAVKITHPDTHEELKLDKRTVSLANSGTSGHRQLQSAVSQSSSFPSFNHQISYPTAYNHSPVFFPSPSVPLTSTQMSTGPQAAIYNYPVGQNGQPISFPGSSHFDAAFGGRPGPLPPSHGLLAHNSEGSSFSASLGHPAQLLVKPAGLLPSEKTGTTSVRISMPVAKKESSKLIKLSGDVPVAPQQKDMDVGYQNTGLAQKQNCEPLVTDSLPSENDKNCSTPSSSTHGDGSEALFSVSAPVSDASMAVVAEKNNENDEALIVTESVHNHQKMLCEMELKQSQPQEGELSDPTLNKCEILCSEDAAAREPCILLSDMAAAPSISPEIYVKPEIKSVELCNGAQTPVLSRVLLERNRSRNKKKKKKKEIYSKADAAGCSDPYSAYKPTKEKLEADSFLETIESSSTAKSNRDSAKDSNSVVIAIDQKDQSKAESVDCEVAVDASTPKLRTLENGVPEHLEKKIQTYSKDFLLSFSERCKDLPYGFEVGSELISIMSLSTGMKRGNGNDSIASFGRDRSSGPARGDRRMAAISDDRWNKSSALRMDHIHEKSSTNYRPAQGVNNGVLRNPSMHSTNHPSSGVLPGPMHSLSSQGGIGKNNSDLDQWQRPSGIQRGIMPPPRGPVQAFHKSANRYVIGRASDEEEKKQRRLKAILNKLTPQNFDKLLDQVKEVNIDNTVTLNGVISQIFDKALMEPTFCEMYADFCLHLATALPDFVEENEKITFRRLLLNKCQEEFERGEREQAEADRADEEGEIQQTEDEREEKRIRAHRRMLGNIRFIGELYKKKMLTDRIMHECMKTLLGQYQNPDEENIEALCKLMSTIGAMIDHTEAKKHMDAYFDRITMLSTNQKLSSRLRFMLKDTIDLRKNKWRQRRKVEGPKKIEDVHKDAAQERQAQTSKVGRGPTVPSRRGPPVDYSHRGSTVLNSTSSQMSGGIRSLEGNVRGSSRQDARLDERHHFEKRMQSIPLPHRPSNDGSVTLGPQGGLAKGMSGRGQGLISNIPSAEISRRVGNSHRMASGSNGFGSTSTDRLPSITREESMPKYGASGSFGETKDQTSFQGTRGSHFADRAPDRPSIATSGRVSGSSCDKISASSEPKALSEGTLREKSLSAIREFYRFESVLLTLEDAVNDAPKAGEFLGHIFGRVVAENVIQLMEIGRLIHEGGEAPGTLVEAGLGSDILGSLLEFVQAEKGDLFLNDIRVSSKLRLDDFKPPNPSSNSKKLNAFL</sequence>
<dbReference type="PANTHER" id="PTHR23253">
    <property type="entry name" value="EUKARYOTIC TRANSLATION INITIATION FACTOR 4 GAMMA"/>
    <property type="match status" value="1"/>
</dbReference>
<feature type="compositionally biased region" description="Basic and acidic residues" evidence="4">
    <location>
        <begin position="1240"/>
        <end position="1256"/>
    </location>
</feature>
<feature type="domain" description="MIF4G" evidence="5">
    <location>
        <begin position="1011"/>
        <end position="1234"/>
    </location>
</feature>
<feature type="compositionally biased region" description="Gly residues" evidence="4">
    <location>
        <begin position="1346"/>
        <end position="1359"/>
    </location>
</feature>
<dbReference type="PANTHER" id="PTHR23253:SF9">
    <property type="entry name" value="EUKARYOTIC TRANSLATION INITIATION FACTOR 4 GAMMA 2"/>
    <property type="match status" value="1"/>
</dbReference>
<dbReference type="EMBL" id="JBBWWR010000017">
    <property type="protein sequence ID" value="KAK8946137.1"/>
    <property type="molecule type" value="Genomic_DNA"/>
</dbReference>
<name>A0ABR2LQ01_9ASPA</name>
<feature type="region of interest" description="Disordered" evidence="4">
    <location>
        <begin position="1377"/>
        <end position="1396"/>
    </location>
</feature>
<feature type="region of interest" description="Disordered" evidence="4">
    <location>
        <begin position="576"/>
        <end position="600"/>
    </location>
</feature>
<feature type="region of interest" description="Disordered" evidence="4">
    <location>
        <begin position="1236"/>
        <end position="1362"/>
    </location>
</feature>
<dbReference type="InterPro" id="IPR016024">
    <property type="entry name" value="ARM-type_fold"/>
</dbReference>
<dbReference type="Proteomes" id="UP001412067">
    <property type="component" value="Unassembled WGS sequence"/>
</dbReference>
<gene>
    <name evidence="6" type="primary">EIF4G</name>
    <name evidence="6" type="ORF">KSP40_PGU014992</name>
</gene>
<evidence type="ECO:0000256" key="2">
    <source>
        <dbReference type="ARBA" id="ARBA00022540"/>
    </source>
</evidence>
<proteinExistence type="inferred from homology"/>
<feature type="compositionally biased region" description="Polar residues" evidence="4">
    <location>
        <begin position="1382"/>
        <end position="1394"/>
    </location>
</feature>
<feature type="region of interest" description="Disordered" evidence="4">
    <location>
        <begin position="1403"/>
        <end position="1467"/>
    </location>
</feature>
<evidence type="ECO:0000313" key="6">
    <source>
        <dbReference type="EMBL" id="KAK8946137.1"/>
    </source>
</evidence>
<feature type="compositionally biased region" description="Low complexity" evidence="4">
    <location>
        <begin position="203"/>
        <end position="216"/>
    </location>
</feature>
<keyword evidence="2 6" id="KW-0396">Initiation factor</keyword>
<evidence type="ECO:0000256" key="4">
    <source>
        <dbReference type="SAM" id="MobiDB-lite"/>
    </source>
</evidence>
<comment type="similarity">
    <text evidence="1">Belongs to the eukaryotic initiation factor 4G family.</text>
</comment>
<feature type="compositionally biased region" description="Polar residues" evidence="4">
    <location>
        <begin position="953"/>
        <end position="974"/>
    </location>
</feature>
<feature type="compositionally biased region" description="Gly residues" evidence="4">
    <location>
        <begin position="54"/>
        <end position="67"/>
    </location>
</feature>
<evidence type="ECO:0000256" key="3">
    <source>
        <dbReference type="ARBA" id="ARBA00022917"/>
    </source>
</evidence>
<dbReference type="InterPro" id="IPR003890">
    <property type="entry name" value="MIF4G-like_typ-3"/>
</dbReference>